<dbReference type="SUPFAM" id="SSF52058">
    <property type="entry name" value="L domain-like"/>
    <property type="match status" value="1"/>
</dbReference>
<sequence length="498" mass="54811">MTRNDATTPPHAPELISLPHDLLILIAKRVLNNDPDGSRLSLLCLALAAPALYAPCLYAAIRNGPVNNKTTLEFAAPGLVCTPRLESLGRLVAVQDLVTQHVEWYLTLFPRDENRNSLPLVEKEPASRKWTLLHVPVRQLRRFTICIDPMSTLIPPHCQRLTLVGKLSWDHVKNLPDSLKKLLVMNCVLPNENKISEVFAHFPRHLTTLVMLEAFPADAGQVLNFFVNALPTTLTTVSIVANEFHSFEIYAIARLVSQLPSLKSFLLQGRKIMDLETLVAELPRTGLKQLILRAQKLVDLNDEVAGMFGAGGMFTGVGGLGMEVDEEEEEGGVSLLACVAEKLPSSVEYLELMLPYDNKATEFTAKVPLATRQLVLFVTNWTPAMLAQVPIAPTVERVVLQSKTAVDLSLFLRRLPVSVKDLDLSGFPLNSLDVVMSVAQHLPPSLVWLSLKNCRLNAANVARFAGLWPVGLNTLDLRGNGFDTPPPGLPAGLRPMLR</sequence>
<evidence type="ECO:0008006" key="3">
    <source>
        <dbReference type="Google" id="ProtNLM"/>
    </source>
</evidence>
<proteinExistence type="predicted"/>
<dbReference type="AlphaFoldDB" id="A0A0L0SXI3"/>
<keyword evidence="2" id="KW-1185">Reference proteome</keyword>
<gene>
    <name evidence="1" type="ORF">AMAG_12339</name>
</gene>
<accession>A0A0L0SXI3</accession>
<reference evidence="2" key="2">
    <citation type="submission" date="2009-11" db="EMBL/GenBank/DDBJ databases">
        <title>The Genome Sequence of Allomyces macrogynus strain ATCC 38327.</title>
        <authorList>
            <consortium name="The Broad Institute Genome Sequencing Platform"/>
            <person name="Russ C."/>
            <person name="Cuomo C."/>
            <person name="Shea T."/>
            <person name="Young S.K."/>
            <person name="Zeng Q."/>
            <person name="Koehrsen M."/>
            <person name="Haas B."/>
            <person name="Borodovsky M."/>
            <person name="Guigo R."/>
            <person name="Alvarado L."/>
            <person name="Berlin A."/>
            <person name="Borenstein D."/>
            <person name="Chen Z."/>
            <person name="Engels R."/>
            <person name="Freedman E."/>
            <person name="Gellesch M."/>
            <person name="Goldberg J."/>
            <person name="Griggs A."/>
            <person name="Gujja S."/>
            <person name="Heiman D."/>
            <person name="Hepburn T."/>
            <person name="Howarth C."/>
            <person name="Jen D."/>
            <person name="Larson L."/>
            <person name="Lewis B."/>
            <person name="Mehta T."/>
            <person name="Park D."/>
            <person name="Pearson M."/>
            <person name="Roberts A."/>
            <person name="Saif S."/>
            <person name="Shenoy N."/>
            <person name="Sisk P."/>
            <person name="Stolte C."/>
            <person name="Sykes S."/>
            <person name="Walk T."/>
            <person name="White J."/>
            <person name="Yandava C."/>
            <person name="Burger G."/>
            <person name="Gray M.W."/>
            <person name="Holland P.W.H."/>
            <person name="King N."/>
            <person name="Lang F.B.F."/>
            <person name="Roger A.J."/>
            <person name="Ruiz-Trillo I."/>
            <person name="Lander E."/>
            <person name="Nusbaum C."/>
        </authorList>
    </citation>
    <scope>NUCLEOTIDE SEQUENCE [LARGE SCALE GENOMIC DNA]</scope>
    <source>
        <strain evidence="2">ATCC 38327</strain>
    </source>
</reference>
<name>A0A0L0SXI3_ALLM3</name>
<protein>
    <recommendedName>
        <fullName evidence="3">F-box domain-containing protein</fullName>
    </recommendedName>
</protein>
<dbReference type="Gene3D" id="3.80.10.10">
    <property type="entry name" value="Ribonuclease Inhibitor"/>
    <property type="match status" value="2"/>
</dbReference>
<dbReference type="OrthoDB" id="10420335at2759"/>
<dbReference type="VEuPathDB" id="FungiDB:AMAG_12339"/>
<dbReference type="Proteomes" id="UP000054350">
    <property type="component" value="Unassembled WGS sequence"/>
</dbReference>
<dbReference type="InterPro" id="IPR032675">
    <property type="entry name" value="LRR_dom_sf"/>
</dbReference>
<reference evidence="1 2" key="1">
    <citation type="submission" date="2009-11" db="EMBL/GenBank/DDBJ databases">
        <title>Annotation of Allomyces macrogynus ATCC 38327.</title>
        <authorList>
            <consortium name="The Broad Institute Genome Sequencing Platform"/>
            <person name="Russ C."/>
            <person name="Cuomo C."/>
            <person name="Burger G."/>
            <person name="Gray M.W."/>
            <person name="Holland P.W.H."/>
            <person name="King N."/>
            <person name="Lang F.B.F."/>
            <person name="Roger A.J."/>
            <person name="Ruiz-Trillo I."/>
            <person name="Young S.K."/>
            <person name="Zeng Q."/>
            <person name="Gargeya S."/>
            <person name="Fitzgerald M."/>
            <person name="Haas B."/>
            <person name="Abouelleil A."/>
            <person name="Alvarado L."/>
            <person name="Arachchi H.M."/>
            <person name="Berlin A."/>
            <person name="Chapman S.B."/>
            <person name="Gearin G."/>
            <person name="Goldberg J."/>
            <person name="Griggs A."/>
            <person name="Gujja S."/>
            <person name="Hansen M."/>
            <person name="Heiman D."/>
            <person name="Howarth C."/>
            <person name="Larimer J."/>
            <person name="Lui A."/>
            <person name="MacDonald P.J.P."/>
            <person name="McCowen C."/>
            <person name="Montmayeur A."/>
            <person name="Murphy C."/>
            <person name="Neiman D."/>
            <person name="Pearson M."/>
            <person name="Priest M."/>
            <person name="Roberts A."/>
            <person name="Saif S."/>
            <person name="Shea T."/>
            <person name="Sisk P."/>
            <person name="Stolte C."/>
            <person name="Sykes S."/>
            <person name="Wortman J."/>
            <person name="Nusbaum C."/>
            <person name="Birren B."/>
        </authorList>
    </citation>
    <scope>NUCLEOTIDE SEQUENCE [LARGE SCALE GENOMIC DNA]</scope>
    <source>
        <strain evidence="1 2">ATCC 38327</strain>
    </source>
</reference>
<evidence type="ECO:0000313" key="2">
    <source>
        <dbReference type="Proteomes" id="UP000054350"/>
    </source>
</evidence>
<organism evidence="1 2">
    <name type="scientific">Allomyces macrogynus (strain ATCC 38327)</name>
    <name type="common">Allomyces javanicus var. macrogynus</name>
    <dbReference type="NCBI Taxonomy" id="578462"/>
    <lineage>
        <taxon>Eukaryota</taxon>
        <taxon>Fungi</taxon>
        <taxon>Fungi incertae sedis</taxon>
        <taxon>Blastocladiomycota</taxon>
        <taxon>Blastocladiomycetes</taxon>
        <taxon>Blastocladiales</taxon>
        <taxon>Blastocladiaceae</taxon>
        <taxon>Allomyces</taxon>
    </lineage>
</organism>
<dbReference type="EMBL" id="GG745352">
    <property type="protein sequence ID" value="KNE67273.1"/>
    <property type="molecule type" value="Genomic_DNA"/>
</dbReference>
<evidence type="ECO:0000313" key="1">
    <source>
        <dbReference type="EMBL" id="KNE67273.1"/>
    </source>
</evidence>